<sequence length="203" mass="22983">MKFVLFCLVFSAALVQVCARAAQPCSCSNKSRGLAHSHNGTRRGCSRHLELLRLQIGRVTAPGKMHFKYKLRLTRPLYQPRVDFTISKGVKLPCFGGYGSCSYSLCGFNKYPMEERICSGWGCECPVQSGIYNSGLMSVDLPDLRGLGRGAYGPVEVEVRFRERNRVIHCTKFKILVHRPRKRSTSLREIEFQSRDLTDVVFI</sequence>
<dbReference type="PANTHER" id="PTHR17357">
    <property type="entry name" value="GM2 GANGLIOSIDE ACTIVATOR PROTEIN"/>
    <property type="match status" value="1"/>
</dbReference>
<evidence type="ECO:0000313" key="3">
    <source>
        <dbReference type="Proteomes" id="UP000694867"/>
    </source>
</evidence>
<dbReference type="SUPFAM" id="SSF63707">
    <property type="entry name" value="Ganglioside M2 (gm2) activator"/>
    <property type="match status" value="1"/>
</dbReference>
<dbReference type="Proteomes" id="UP000694867">
    <property type="component" value="Unplaced"/>
</dbReference>
<evidence type="ECO:0000313" key="4">
    <source>
        <dbReference type="RefSeq" id="XP_003742558.1"/>
    </source>
</evidence>
<gene>
    <name evidence="4" type="primary">LOC100906116</name>
</gene>
<feature type="chain" id="PRO_5042581459" evidence="2">
    <location>
        <begin position="20"/>
        <end position="203"/>
    </location>
</feature>
<dbReference type="GO" id="GO:0008047">
    <property type="term" value="F:enzyme activator activity"/>
    <property type="evidence" value="ECO:0007669"/>
    <property type="project" value="InterPro"/>
</dbReference>
<name>A0AAJ6QQH9_9ACAR</name>
<evidence type="ECO:0000256" key="1">
    <source>
        <dbReference type="ARBA" id="ARBA00022729"/>
    </source>
</evidence>
<accession>A0AAJ6QQH9</accession>
<evidence type="ECO:0000256" key="2">
    <source>
        <dbReference type="SAM" id="SignalP"/>
    </source>
</evidence>
<keyword evidence="3" id="KW-1185">Reference proteome</keyword>
<dbReference type="Gene3D" id="2.70.220.10">
    <property type="entry name" value="Ganglioside GM2 activator"/>
    <property type="match status" value="1"/>
</dbReference>
<dbReference type="KEGG" id="goe:100906116"/>
<dbReference type="AlphaFoldDB" id="A0AAJ6QQH9"/>
<dbReference type="GeneID" id="100906116"/>
<organism evidence="3 4">
    <name type="scientific">Galendromus occidentalis</name>
    <name type="common">western predatory mite</name>
    <dbReference type="NCBI Taxonomy" id="34638"/>
    <lineage>
        <taxon>Eukaryota</taxon>
        <taxon>Metazoa</taxon>
        <taxon>Ecdysozoa</taxon>
        <taxon>Arthropoda</taxon>
        <taxon>Chelicerata</taxon>
        <taxon>Arachnida</taxon>
        <taxon>Acari</taxon>
        <taxon>Parasitiformes</taxon>
        <taxon>Mesostigmata</taxon>
        <taxon>Gamasina</taxon>
        <taxon>Phytoseioidea</taxon>
        <taxon>Phytoseiidae</taxon>
        <taxon>Typhlodrominae</taxon>
        <taxon>Galendromus</taxon>
    </lineage>
</organism>
<proteinExistence type="predicted"/>
<keyword evidence="1 2" id="KW-0732">Signal</keyword>
<dbReference type="GO" id="GO:0009898">
    <property type="term" value="C:cytoplasmic side of plasma membrane"/>
    <property type="evidence" value="ECO:0007669"/>
    <property type="project" value="TreeGrafter"/>
</dbReference>
<dbReference type="GO" id="GO:0005319">
    <property type="term" value="F:lipid transporter activity"/>
    <property type="evidence" value="ECO:0007669"/>
    <property type="project" value="TreeGrafter"/>
</dbReference>
<feature type="signal peptide" evidence="2">
    <location>
        <begin position="1"/>
        <end position="19"/>
    </location>
</feature>
<dbReference type="InterPro" id="IPR036846">
    <property type="entry name" value="GM2-AP_sf"/>
</dbReference>
<protein>
    <submittedName>
        <fullName evidence="4">Uncharacterized protein LOC100906116</fullName>
    </submittedName>
</protein>
<dbReference type="PANTHER" id="PTHR17357:SF0">
    <property type="entry name" value="GANGLIOSIDE GM2 ACTIVATOR"/>
    <property type="match status" value="1"/>
</dbReference>
<dbReference type="GO" id="GO:0006689">
    <property type="term" value="P:ganglioside catabolic process"/>
    <property type="evidence" value="ECO:0007669"/>
    <property type="project" value="InterPro"/>
</dbReference>
<dbReference type="RefSeq" id="XP_003742558.1">
    <property type="nucleotide sequence ID" value="XM_003742510.2"/>
</dbReference>
<reference evidence="4" key="1">
    <citation type="submission" date="2025-08" db="UniProtKB">
        <authorList>
            <consortium name="RefSeq"/>
        </authorList>
    </citation>
    <scope>IDENTIFICATION</scope>
</reference>
<dbReference type="InterPro" id="IPR028996">
    <property type="entry name" value="GM2-AP"/>
</dbReference>